<feature type="region of interest" description="Disordered" evidence="1">
    <location>
        <begin position="53"/>
        <end position="83"/>
    </location>
</feature>
<accession>Q98137</accession>
<dbReference type="EMBL" id="U40377">
    <property type="protein sequence ID" value="AAB08389.1"/>
    <property type="molecule type" value="Genomic_DNA"/>
</dbReference>
<organismHost>
    <name type="scientific">Homo sapiens</name>
    <name type="common">Human</name>
    <dbReference type="NCBI Taxonomy" id="9606"/>
</organismHost>
<reference evidence="2" key="1">
    <citation type="journal article" date="1996" name="J. Virol.">
        <title>Primary characterization of a herpesvirus agent associated with Kaposi's sarcomae.</title>
        <authorList>
            <person name="Moore P.S."/>
            <person name="Gao S.J."/>
            <person name="Dominguez G."/>
            <person name="Cesarman E."/>
            <person name="Lungu O."/>
            <person name="Knowles D.M."/>
            <person name="Garber R."/>
            <person name="Pellett P.E."/>
            <person name="McGeoch D.J."/>
            <person name="Chang Y."/>
        </authorList>
    </citation>
    <scope>NUCLEOTIDE SEQUENCE</scope>
</reference>
<feature type="compositionally biased region" description="Polar residues" evidence="1">
    <location>
        <begin position="24"/>
        <end position="34"/>
    </location>
</feature>
<feature type="region of interest" description="Disordered" evidence="1">
    <location>
        <begin position="1"/>
        <end position="35"/>
    </location>
</feature>
<sequence>MSMTFPVSSHRRNGGRLRPGANGHQASRDWSYNSALPPSHRRLRLLLHSRVPGGSTVARHPTRQGHRGVSGPSHPGTAGRVTCTADGGHSYPGALPYNIHARLERGVCYNGWLWGGAVDN</sequence>
<organism evidence="2">
    <name type="scientific">Human herpesvirus 8</name>
    <name type="common">HHV-8</name>
    <name type="synonym">Kaposi's sarcoma-associated herpesvirus</name>
    <dbReference type="NCBI Taxonomy" id="37296"/>
    <lineage>
        <taxon>Viruses</taxon>
        <taxon>Duplodnaviria</taxon>
        <taxon>Heunggongvirae</taxon>
        <taxon>Peploviricota</taxon>
        <taxon>Herviviricetes</taxon>
        <taxon>Herpesvirales</taxon>
        <taxon>Orthoherpesviridae</taxon>
        <taxon>Gammaherpesvirinae</taxon>
        <taxon>Rhadinovirus</taxon>
        <taxon>Rhadinovirus humangamma8</taxon>
    </lineage>
</organism>
<name>Q98137_HHV8</name>
<protein>
    <submittedName>
        <fullName evidence="2">Gene 28 protein</fullName>
    </submittedName>
</protein>
<evidence type="ECO:0000256" key="1">
    <source>
        <dbReference type="SAM" id="MobiDB-lite"/>
    </source>
</evidence>
<proteinExistence type="predicted"/>
<evidence type="ECO:0000313" key="2">
    <source>
        <dbReference type="EMBL" id="AAB08389.1"/>
    </source>
</evidence>